<dbReference type="CDD" id="cd07043">
    <property type="entry name" value="STAS_anti-anti-sigma_factors"/>
    <property type="match status" value="1"/>
</dbReference>
<dbReference type="Gene3D" id="3.30.750.24">
    <property type="entry name" value="STAS domain"/>
    <property type="match status" value="1"/>
</dbReference>
<dbReference type="RefSeq" id="WP_257921589.1">
    <property type="nucleotide sequence ID" value="NZ_JAMXQV010000009.1"/>
</dbReference>
<gene>
    <name evidence="2" type="ORF">M8542_19255</name>
</gene>
<dbReference type="Pfam" id="PF01740">
    <property type="entry name" value="STAS"/>
    <property type="match status" value="1"/>
</dbReference>
<proteinExistence type="predicted"/>
<dbReference type="Proteomes" id="UP001144096">
    <property type="component" value="Unassembled WGS sequence"/>
</dbReference>
<protein>
    <submittedName>
        <fullName evidence="2">STAS domain-containing protein</fullName>
    </submittedName>
</protein>
<comment type="caution">
    <text evidence="2">The sequence shown here is derived from an EMBL/GenBank/DDBJ whole genome shotgun (WGS) entry which is preliminary data.</text>
</comment>
<reference evidence="2" key="1">
    <citation type="submission" date="2022-06" db="EMBL/GenBank/DDBJ databases">
        <title>Amycolatopsis iheyaensis sp. nov., a new species of the genus Amycolatopsis isolated from soil in Iheya island, Japan.</title>
        <authorList>
            <person name="Ngamcharungchit C."/>
            <person name="Kanto H."/>
            <person name="Take A."/>
            <person name="Intra B."/>
            <person name="Matsumoto A."/>
            <person name="Panbangred W."/>
            <person name="Inahashi Y."/>
        </authorList>
    </citation>
    <scope>NUCLEOTIDE SEQUENCE</scope>
    <source>
        <strain evidence="2">OK19-0408</strain>
    </source>
</reference>
<dbReference type="EMBL" id="JAMXQV010000009">
    <property type="protein sequence ID" value="MCR6484971.1"/>
    <property type="molecule type" value="Genomic_DNA"/>
</dbReference>
<sequence length="116" mass="12314">MSKTPEASVVAAAGELDLAVSDRLTALLDREVRAMPPALLFDATAVTFCAARVLTVLLDTTADASVLGVPFAVAGRSRALLRPVTVLRLEQVLPIHEDTDEALAWLGLLPRLTEPV</sequence>
<evidence type="ECO:0000313" key="3">
    <source>
        <dbReference type="Proteomes" id="UP001144096"/>
    </source>
</evidence>
<dbReference type="PANTHER" id="PTHR33495:SF2">
    <property type="entry name" value="ANTI-SIGMA FACTOR ANTAGONIST TM_1081-RELATED"/>
    <property type="match status" value="1"/>
</dbReference>
<dbReference type="PANTHER" id="PTHR33495">
    <property type="entry name" value="ANTI-SIGMA FACTOR ANTAGONIST TM_1081-RELATED-RELATED"/>
    <property type="match status" value="1"/>
</dbReference>
<organism evidence="2 3">
    <name type="scientific">Amycolatopsis iheyensis</name>
    <dbReference type="NCBI Taxonomy" id="2945988"/>
    <lineage>
        <taxon>Bacteria</taxon>
        <taxon>Bacillati</taxon>
        <taxon>Actinomycetota</taxon>
        <taxon>Actinomycetes</taxon>
        <taxon>Pseudonocardiales</taxon>
        <taxon>Pseudonocardiaceae</taxon>
        <taxon>Amycolatopsis</taxon>
    </lineage>
</organism>
<dbReference type="PROSITE" id="PS50801">
    <property type="entry name" value="STAS"/>
    <property type="match status" value="1"/>
</dbReference>
<dbReference type="GO" id="GO:0043856">
    <property type="term" value="F:anti-sigma factor antagonist activity"/>
    <property type="evidence" value="ECO:0007669"/>
    <property type="project" value="TreeGrafter"/>
</dbReference>
<keyword evidence="3" id="KW-1185">Reference proteome</keyword>
<dbReference type="InterPro" id="IPR002645">
    <property type="entry name" value="STAS_dom"/>
</dbReference>
<evidence type="ECO:0000259" key="1">
    <source>
        <dbReference type="PROSITE" id="PS50801"/>
    </source>
</evidence>
<evidence type="ECO:0000313" key="2">
    <source>
        <dbReference type="EMBL" id="MCR6484971.1"/>
    </source>
</evidence>
<dbReference type="AlphaFoldDB" id="A0A9X2NCX9"/>
<dbReference type="SUPFAM" id="SSF52091">
    <property type="entry name" value="SpoIIaa-like"/>
    <property type="match status" value="1"/>
</dbReference>
<feature type="domain" description="STAS" evidence="1">
    <location>
        <begin position="1"/>
        <end position="106"/>
    </location>
</feature>
<name>A0A9X2NCX9_9PSEU</name>
<dbReference type="InterPro" id="IPR036513">
    <property type="entry name" value="STAS_dom_sf"/>
</dbReference>
<accession>A0A9X2NCX9</accession>